<organism evidence="1 2">
    <name type="scientific">Bradyrhizobium arachidis</name>
    <dbReference type="NCBI Taxonomy" id="858423"/>
    <lineage>
        <taxon>Bacteria</taxon>
        <taxon>Pseudomonadati</taxon>
        <taxon>Pseudomonadota</taxon>
        <taxon>Alphaproteobacteria</taxon>
        <taxon>Hyphomicrobiales</taxon>
        <taxon>Nitrobacteraceae</taxon>
        <taxon>Bradyrhizobium</taxon>
    </lineage>
</organism>
<dbReference type="EMBL" id="CP030050">
    <property type="protein sequence ID" value="QOZ69833.1"/>
    <property type="molecule type" value="Genomic_DNA"/>
</dbReference>
<evidence type="ECO:0000313" key="2">
    <source>
        <dbReference type="Proteomes" id="UP000594015"/>
    </source>
</evidence>
<accession>A0AAE7TIE4</accession>
<evidence type="ECO:0000313" key="1">
    <source>
        <dbReference type="EMBL" id="QOZ69833.1"/>
    </source>
</evidence>
<sequence length="93" mass="9832">MRRAQSGSLLKPPAIVLREDWSHKAAEAFSRILSRHAAVVSEVVISHLIEVGLGSQAGFLAPSTCSPLAAGKPTFRRLRGKAAKGQKATLDAS</sequence>
<dbReference type="Proteomes" id="UP000594015">
    <property type="component" value="Chromosome"/>
</dbReference>
<dbReference type="KEGG" id="barh:WN72_28600"/>
<gene>
    <name evidence="1" type="ORF">WN72_28600</name>
</gene>
<dbReference type="AlphaFoldDB" id="A0AAE7TIE4"/>
<protein>
    <submittedName>
        <fullName evidence="1">Uncharacterized protein</fullName>
    </submittedName>
</protein>
<proteinExistence type="predicted"/>
<reference evidence="1 2" key="1">
    <citation type="submission" date="2018-06" db="EMBL/GenBank/DDBJ databases">
        <title>Comparative genomics of Bradyrhizobium nodulating Arachidis hypogaea.</title>
        <authorList>
            <person name="Li Y."/>
        </authorList>
    </citation>
    <scope>NUCLEOTIDE SEQUENCE [LARGE SCALE GENOMIC DNA]</scope>
    <source>
        <strain evidence="1 2">CCBAU 051107</strain>
    </source>
</reference>
<name>A0AAE7TIE4_9BRAD</name>